<gene>
    <name evidence="3" type="ORF">HW423_09410</name>
</gene>
<dbReference type="SMART" id="SM00849">
    <property type="entry name" value="Lactamase_B"/>
    <property type="match status" value="1"/>
</dbReference>
<dbReference type="PANTHER" id="PTHR46018">
    <property type="entry name" value="ZINC PHOSPHODIESTERASE ELAC PROTEIN 1"/>
    <property type="match status" value="1"/>
</dbReference>
<evidence type="ECO:0000259" key="2">
    <source>
        <dbReference type="SMART" id="SM00849"/>
    </source>
</evidence>
<keyword evidence="1" id="KW-0862">Zinc</keyword>
<dbReference type="PANTHER" id="PTHR46018:SF4">
    <property type="entry name" value="METALLO-HYDROLASE YHFI-RELATED"/>
    <property type="match status" value="1"/>
</dbReference>
<dbReference type="InterPro" id="IPR036866">
    <property type="entry name" value="RibonucZ/Hydroxyglut_hydro"/>
</dbReference>
<feature type="domain" description="Metallo-beta-lactamase" evidence="2">
    <location>
        <begin position="18"/>
        <end position="211"/>
    </location>
</feature>
<dbReference type="Proteomes" id="UP000571018">
    <property type="component" value="Unassembled WGS sequence"/>
</dbReference>
<dbReference type="InterPro" id="IPR001279">
    <property type="entry name" value="Metallo-B-lactamas"/>
</dbReference>
<dbReference type="AlphaFoldDB" id="A0A839A869"/>
<dbReference type="RefSeq" id="WP_218931662.1">
    <property type="nucleotide sequence ID" value="NZ_JACAOA010000031.1"/>
</dbReference>
<dbReference type="GO" id="GO:0042781">
    <property type="term" value="F:3'-tRNA processing endoribonuclease activity"/>
    <property type="evidence" value="ECO:0007669"/>
    <property type="project" value="TreeGrafter"/>
</dbReference>
<dbReference type="Gene3D" id="3.60.15.10">
    <property type="entry name" value="Ribonuclease Z/Hydroxyacylglutathione hydrolase-like"/>
    <property type="match status" value="1"/>
</dbReference>
<evidence type="ECO:0000313" key="4">
    <source>
        <dbReference type="Proteomes" id="UP000571018"/>
    </source>
</evidence>
<evidence type="ECO:0000256" key="1">
    <source>
        <dbReference type="ARBA" id="ARBA00022833"/>
    </source>
</evidence>
<organism evidence="3 4">
    <name type="scientific">Ruoffia halotolerans</name>
    <dbReference type="NCBI Taxonomy" id="2748684"/>
    <lineage>
        <taxon>Bacteria</taxon>
        <taxon>Bacillati</taxon>
        <taxon>Bacillota</taxon>
        <taxon>Bacilli</taxon>
        <taxon>Lactobacillales</taxon>
        <taxon>Aerococcaceae</taxon>
        <taxon>Ruoffia</taxon>
    </lineage>
</organism>
<proteinExistence type="predicted"/>
<dbReference type="EMBL" id="JACAOA010000031">
    <property type="protein sequence ID" value="MBA5730000.1"/>
    <property type="molecule type" value="Genomic_DNA"/>
</dbReference>
<dbReference type="CDD" id="cd07716">
    <property type="entry name" value="RNaseZ_short-form-like_MBL-fold"/>
    <property type="match status" value="1"/>
</dbReference>
<sequence>MRLDILGFWGGTPEDGGATTGYLLRTPRGTLLIDCGSGIMSRLSTLIKFYEIDAVLLTHLHFDHIADYGILQYGFNRALRNKWVEEPLYTLAPNKPDVMWKAIQANEAQLEVIEENFDYSLIGATVEFLSVSHTIPCYAIKVTYEGMIFVFSADTAYFEPLIDFAKDADLFLCEATNFEGSIHSTGTGHMSASEAGKLAQKARVKTLILTHLPSDGNFSNMKDEAKAEFNGEVLMASDIDSLTF</sequence>
<accession>A0A839A869</accession>
<reference evidence="3 4" key="1">
    <citation type="submission" date="2020-06" db="EMBL/GenBank/DDBJ databases">
        <title>Reclassification of Facklamia ignava, Facklamia soureckii and Facklami tabacinasalis as Falseniella iganva gen. nov., comb. nov., Hutsoniella ignava gen. nov., comb. nov., and Ruoffia tabacinasalis gen. nov., comb. nov and description of Ruoffia haltotolerans sp. nov., isolated from hypersaline Inland Sea of Qatar.</title>
        <authorList>
            <person name="Fotedar R."/>
            <person name="Sankaranarayanan K."/>
            <person name="Lawson P."/>
            <person name="Caldwell M."/>
            <person name="Zeyara A."/>
            <person name="Al Malki A."/>
            <person name="Ali M."/>
        </authorList>
    </citation>
    <scope>NUCLEOTIDE SEQUENCE [LARGE SCALE GENOMIC DNA]</scope>
    <source>
        <strain evidence="3 4">INB8</strain>
    </source>
</reference>
<keyword evidence="3" id="KW-0378">Hydrolase</keyword>
<keyword evidence="4" id="KW-1185">Reference proteome</keyword>
<protein>
    <submittedName>
        <fullName evidence="3">MBL fold metallo-hydrolase</fullName>
    </submittedName>
</protein>
<comment type="caution">
    <text evidence="3">The sequence shown here is derived from an EMBL/GenBank/DDBJ whole genome shotgun (WGS) entry which is preliminary data.</text>
</comment>
<dbReference type="Pfam" id="PF12706">
    <property type="entry name" value="Lactamase_B_2"/>
    <property type="match status" value="1"/>
</dbReference>
<dbReference type="SUPFAM" id="SSF56281">
    <property type="entry name" value="Metallo-hydrolase/oxidoreductase"/>
    <property type="match status" value="1"/>
</dbReference>
<evidence type="ECO:0000313" key="3">
    <source>
        <dbReference type="EMBL" id="MBA5730000.1"/>
    </source>
</evidence>
<name>A0A839A869_9LACT</name>